<name>A0A7W5UKS3_9BACT</name>
<reference evidence="2 3" key="1">
    <citation type="submission" date="2020-08" db="EMBL/GenBank/DDBJ databases">
        <title>Genomic Encyclopedia of Type Strains, Phase IV (KMG-IV): sequencing the most valuable type-strain genomes for metagenomic binning, comparative biology and taxonomic classification.</title>
        <authorList>
            <person name="Goeker M."/>
        </authorList>
    </citation>
    <scope>NUCLEOTIDE SEQUENCE [LARGE SCALE GENOMIC DNA]</scope>
    <source>
        <strain evidence="2 3">DSM 22548</strain>
    </source>
</reference>
<feature type="region of interest" description="Disordered" evidence="1">
    <location>
        <begin position="25"/>
        <end position="51"/>
    </location>
</feature>
<dbReference type="Proteomes" id="UP000541425">
    <property type="component" value="Unassembled WGS sequence"/>
</dbReference>
<evidence type="ECO:0000256" key="1">
    <source>
        <dbReference type="SAM" id="MobiDB-lite"/>
    </source>
</evidence>
<organism evidence="2 3">
    <name type="scientific">Alloprevotella rava</name>
    <dbReference type="NCBI Taxonomy" id="671218"/>
    <lineage>
        <taxon>Bacteria</taxon>
        <taxon>Pseudomonadati</taxon>
        <taxon>Bacteroidota</taxon>
        <taxon>Bacteroidia</taxon>
        <taxon>Bacteroidales</taxon>
        <taxon>Prevotellaceae</taxon>
        <taxon>Alloprevotella</taxon>
    </lineage>
</organism>
<accession>A0A7W5UKS3</accession>
<evidence type="ECO:0000313" key="3">
    <source>
        <dbReference type="Proteomes" id="UP000541425"/>
    </source>
</evidence>
<dbReference type="AlphaFoldDB" id="A0A7W5UKS3"/>
<dbReference type="EMBL" id="JACICA010000010">
    <property type="protein sequence ID" value="MBB3703318.1"/>
    <property type="molecule type" value="Genomic_DNA"/>
</dbReference>
<dbReference type="RefSeq" id="WP_183697604.1">
    <property type="nucleotide sequence ID" value="NZ_JACICA010000010.1"/>
</dbReference>
<evidence type="ECO:0000313" key="2">
    <source>
        <dbReference type="EMBL" id="MBB3703318.1"/>
    </source>
</evidence>
<protein>
    <submittedName>
        <fullName evidence="2">Uncharacterized protein</fullName>
    </submittedName>
</protein>
<comment type="caution">
    <text evidence="2">The sequence shown here is derived from an EMBL/GenBank/DDBJ whole genome shotgun (WGS) entry which is preliminary data.</text>
</comment>
<sequence length="51" mass="5723">MVAIYRGGEEQTELAAVRHRRCRKMGESHFSTSPRVMPKQSEGEPVGKGLH</sequence>
<gene>
    <name evidence="2" type="ORF">FHS60_001800</name>
</gene>
<proteinExistence type="predicted"/>